<organism evidence="2 3">
    <name type="scientific">Porphyra umbilicalis</name>
    <name type="common">Purple laver</name>
    <name type="synonym">Red alga</name>
    <dbReference type="NCBI Taxonomy" id="2786"/>
    <lineage>
        <taxon>Eukaryota</taxon>
        <taxon>Rhodophyta</taxon>
        <taxon>Bangiophyceae</taxon>
        <taxon>Bangiales</taxon>
        <taxon>Bangiaceae</taxon>
        <taxon>Porphyra</taxon>
    </lineage>
</organism>
<evidence type="ECO:0000256" key="1">
    <source>
        <dbReference type="SAM" id="MobiDB-lite"/>
    </source>
</evidence>
<dbReference type="Proteomes" id="UP000218209">
    <property type="component" value="Unassembled WGS sequence"/>
</dbReference>
<accession>A0A1X6NYJ7</accession>
<sequence>MTWRFVHTAVVTGGTGWGRWWNEGGTPSPPTLAARRVTLRAAERPTAKALPMAAGAHNACAPLATAAGAAATGDVRRRGASQCRVTPAVAAGSPRGRHRSPARSRRGATGGFARRARVGNAALMDGPPLGSVRRQPRERERWPAW</sequence>
<proteinExistence type="predicted"/>
<dbReference type="EMBL" id="KV918985">
    <property type="protein sequence ID" value="OSX73615.1"/>
    <property type="molecule type" value="Genomic_DNA"/>
</dbReference>
<feature type="compositionally biased region" description="Basic and acidic residues" evidence="1">
    <location>
        <begin position="135"/>
        <end position="145"/>
    </location>
</feature>
<reference evidence="2 3" key="1">
    <citation type="submission" date="2017-03" db="EMBL/GenBank/DDBJ databases">
        <title>WGS assembly of Porphyra umbilicalis.</title>
        <authorList>
            <person name="Brawley S.H."/>
            <person name="Blouin N.A."/>
            <person name="Ficko-Blean E."/>
            <person name="Wheeler G.L."/>
            <person name="Lohr M."/>
            <person name="Goodson H.V."/>
            <person name="Jenkins J.W."/>
            <person name="Blaby-Haas C.E."/>
            <person name="Helliwell K.E."/>
            <person name="Chan C."/>
            <person name="Marriage T."/>
            <person name="Bhattacharya D."/>
            <person name="Klein A.S."/>
            <person name="Badis Y."/>
            <person name="Brodie J."/>
            <person name="Cao Y."/>
            <person name="Collen J."/>
            <person name="Dittami S.M."/>
            <person name="Gachon C.M."/>
            <person name="Green B.R."/>
            <person name="Karpowicz S."/>
            <person name="Kim J.W."/>
            <person name="Kudahl U."/>
            <person name="Lin S."/>
            <person name="Michel G."/>
            <person name="Mittag M."/>
            <person name="Olson B.J."/>
            <person name="Pangilinan J."/>
            <person name="Peng Y."/>
            <person name="Qiu H."/>
            <person name="Shu S."/>
            <person name="Singer J.T."/>
            <person name="Smith A.G."/>
            <person name="Sprecher B.N."/>
            <person name="Wagner V."/>
            <person name="Wang W."/>
            <person name="Wang Z.-Y."/>
            <person name="Yan J."/>
            <person name="Yarish C."/>
            <person name="Zoeuner-Riek S."/>
            <person name="Zhuang Y."/>
            <person name="Zou Y."/>
            <person name="Lindquist E.A."/>
            <person name="Grimwood J."/>
            <person name="Barry K."/>
            <person name="Rokhsar D.S."/>
            <person name="Schmutz J."/>
            <person name="Stiller J.W."/>
            <person name="Grossman A.R."/>
            <person name="Prochnik S.E."/>
        </authorList>
    </citation>
    <scope>NUCLEOTIDE SEQUENCE [LARGE SCALE GENOMIC DNA]</scope>
    <source>
        <strain evidence="2">4086291</strain>
    </source>
</reference>
<feature type="region of interest" description="Disordered" evidence="1">
    <location>
        <begin position="82"/>
        <end position="145"/>
    </location>
</feature>
<evidence type="ECO:0000313" key="2">
    <source>
        <dbReference type="EMBL" id="OSX73615.1"/>
    </source>
</evidence>
<keyword evidence="3" id="KW-1185">Reference proteome</keyword>
<name>A0A1X6NYJ7_PORUM</name>
<feature type="compositionally biased region" description="Basic residues" evidence="1">
    <location>
        <begin position="95"/>
        <end position="106"/>
    </location>
</feature>
<gene>
    <name evidence="2" type="ORF">BU14_0333s0004</name>
</gene>
<dbReference type="AlphaFoldDB" id="A0A1X6NYJ7"/>
<protein>
    <submittedName>
        <fullName evidence="2">Uncharacterized protein</fullName>
    </submittedName>
</protein>
<evidence type="ECO:0000313" key="3">
    <source>
        <dbReference type="Proteomes" id="UP000218209"/>
    </source>
</evidence>